<dbReference type="EMBL" id="JAHXZN010000003">
    <property type="protein sequence ID" value="MBW6531403.1"/>
    <property type="molecule type" value="Genomic_DNA"/>
</dbReference>
<dbReference type="Pfam" id="PF00593">
    <property type="entry name" value="TonB_dep_Rec_b-barrel"/>
    <property type="match status" value="1"/>
</dbReference>
<dbReference type="Pfam" id="PF07715">
    <property type="entry name" value="Plug"/>
    <property type="match status" value="1"/>
</dbReference>
<evidence type="ECO:0000313" key="14">
    <source>
        <dbReference type="Proteomes" id="UP000759103"/>
    </source>
</evidence>
<evidence type="ECO:0000256" key="7">
    <source>
        <dbReference type="ARBA" id="ARBA00023237"/>
    </source>
</evidence>
<dbReference type="SUPFAM" id="SSF56935">
    <property type="entry name" value="Porins"/>
    <property type="match status" value="1"/>
</dbReference>
<dbReference type="InterPro" id="IPR000531">
    <property type="entry name" value="Beta-barrel_TonB"/>
</dbReference>
<feature type="domain" description="TonB-dependent receptor-like beta-barrel" evidence="11">
    <location>
        <begin position="431"/>
        <end position="921"/>
    </location>
</feature>
<evidence type="ECO:0000256" key="3">
    <source>
        <dbReference type="ARBA" id="ARBA00022452"/>
    </source>
</evidence>
<dbReference type="Gene3D" id="2.170.130.10">
    <property type="entry name" value="TonB-dependent receptor, plug domain"/>
    <property type="match status" value="1"/>
</dbReference>
<comment type="subcellular location">
    <subcellularLocation>
        <location evidence="1 8">Cell outer membrane</location>
        <topology evidence="1 8">Multi-pass membrane protein</topology>
    </subcellularLocation>
</comment>
<dbReference type="InterPro" id="IPR036942">
    <property type="entry name" value="Beta-barrel_TonB_sf"/>
</dbReference>
<evidence type="ECO:0000256" key="9">
    <source>
        <dbReference type="RuleBase" id="RU003357"/>
    </source>
</evidence>
<organism evidence="13 14">
    <name type="scientific">Sphingomonas citri</name>
    <dbReference type="NCBI Taxonomy" id="2862499"/>
    <lineage>
        <taxon>Bacteria</taxon>
        <taxon>Pseudomonadati</taxon>
        <taxon>Pseudomonadota</taxon>
        <taxon>Alphaproteobacteria</taxon>
        <taxon>Sphingomonadales</taxon>
        <taxon>Sphingomonadaceae</taxon>
        <taxon>Sphingomonas</taxon>
    </lineage>
</organism>
<evidence type="ECO:0000256" key="1">
    <source>
        <dbReference type="ARBA" id="ARBA00004571"/>
    </source>
</evidence>
<feature type="signal peptide" evidence="10">
    <location>
        <begin position="1"/>
        <end position="25"/>
    </location>
</feature>
<evidence type="ECO:0000256" key="4">
    <source>
        <dbReference type="ARBA" id="ARBA00022692"/>
    </source>
</evidence>
<comment type="caution">
    <text evidence="13">The sequence shown here is derived from an EMBL/GenBank/DDBJ whole genome shotgun (WGS) entry which is preliminary data.</text>
</comment>
<dbReference type="InterPro" id="IPR037066">
    <property type="entry name" value="Plug_dom_sf"/>
</dbReference>
<proteinExistence type="inferred from homology"/>
<evidence type="ECO:0000256" key="5">
    <source>
        <dbReference type="ARBA" id="ARBA00023077"/>
    </source>
</evidence>
<evidence type="ECO:0000256" key="10">
    <source>
        <dbReference type="SAM" id="SignalP"/>
    </source>
</evidence>
<keyword evidence="14" id="KW-1185">Reference proteome</keyword>
<evidence type="ECO:0000256" key="2">
    <source>
        <dbReference type="ARBA" id="ARBA00022448"/>
    </source>
</evidence>
<dbReference type="PANTHER" id="PTHR40980">
    <property type="entry name" value="PLUG DOMAIN-CONTAINING PROTEIN"/>
    <property type="match status" value="1"/>
</dbReference>
<keyword evidence="4 8" id="KW-0812">Transmembrane</keyword>
<feature type="domain" description="TonB-dependent receptor plug" evidence="12">
    <location>
        <begin position="66"/>
        <end position="164"/>
    </location>
</feature>
<dbReference type="PANTHER" id="PTHR40980:SF3">
    <property type="entry name" value="TONB-DEPENDENT RECEPTOR-LIKE BETA-BARREL DOMAIN-CONTAINING PROTEIN"/>
    <property type="match status" value="1"/>
</dbReference>
<gene>
    <name evidence="13" type="ORF">KZ820_11725</name>
</gene>
<evidence type="ECO:0000256" key="6">
    <source>
        <dbReference type="ARBA" id="ARBA00023136"/>
    </source>
</evidence>
<keyword evidence="13" id="KW-0675">Receptor</keyword>
<dbReference type="RefSeq" id="WP_219748787.1">
    <property type="nucleotide sequence ID" value="NZ_JAHXZN010000003.1"/>
</dbReference>
<evidence type="ECO:0000259" key="11">
    <source>
        <dbReference type="Pfam" id="PF00593"/>
    </source>
</evidence>
<dbReference type="CDD" id="cd01347">
    <property type="entry name" value="ligand_gated_channel"/>
    <property type="match status" value="1"/>
</dbReference>
<dbReference type="InterPro" id="IPR012910">
    <property type="entry name" value="Plug_dom"/>
</dbReference>
<keyword evidence="7 8" id="KW-0998">Cell outer membrane</keyword>
<dbReference type="Gene3D" id="2.40.170.20">
    <property type="entry name" value="TonB-dependent receptor, beta-barrel domain"/>
    <property type="match status" value="2"/>
</dbReference>
<dbReference type="InterPro" id="IPR010104">
    <property type="entry name" value="TonB_rcpt_bac"/>
</dbReference>
<name>A0ABS7BP64_9SPHN</name>
<keyword evidence="10" id="KW-0732">Signal</keyword>
<dbReference type="PROSITE" id="PS52016">
    <property type="entry name" value="TONB_DEPENDENT_REC_3"/>
    <property type="match status" value="1"/>
</dbReference>
<keyword evidence="6 8" id="KW-0472">Membrane</keyword>
<evidence type="ECO:0000256" key="8">
    <source>
        <dbReference type="PROSITE-ProRule" id="PRU01360"/>
    </source>
</evidence>
<protein>
    <submittedName>
        <fullName evidence="13">TonB-dependent receptor</fullName>
    </submittedName>
</protein>
<feature type="chain" id="PRO_5045050196" evidence="10">
    <location>
        <begin position="26"/>
        <end position="954"/>
    </location>
</feature>
<sequence>MTILRRLALLASVSTLTLLPAAASAQQPAGPAAGGAPSPQGDEAAAQEIVVTGIRASLASALSAKRLAPNVIDSISAEDAGKFPEVNVAESLQRVPGVQVVRGFGLGQQIAARGLGPDFTNVLLDGRTLPSDTGAWSADGGGRGRSFNFDVLPADMISRIDVNKTMLPGLTEGGIGATVNILTPRPLTIGKSYGALSLGGMAVERAHTVRPNVSGLYSWVSPARTVGVLVSGSYADFRMSGDYARINQWDAAAFHVVRGGAAAPVVTSEQLNGPRQASYGTYDGGTKRYFGSVALQVAPSDRLTLSADGFYTRLDQKIGDSIVNLVFGNTIIDPTVDRDGIVTAGTYPGQAFLNAPAVAAALAGSQVAQPQNLSVIRSRDRLAESYDLGLNAAWRPSDALTITADVSHGRATGDKRFDPYVLIGNYAANNVSYAFKQGNPQIATSDTVFTDPARIRLGYSGNWGQTVDDRLTEAQLGARWRPGGSVIGAISVGADYQDRTKGQDNDSSRSDPYDTLTFPVDPSLLRPMTLGDDFLRGAVKPPSRQFFGYDPHRLIAWLSQPAQLDRRGQYSSSYLPTRAADGTTSCTGNCALIESDPKMPGGPLALVYDPGGSFATRERVAAGYADATLGAGALSGNVGARLVHVDTESRGYGATVTAITLPSGGTNYVFTYSPAGPQAQGARYTAVLPSANLSYEITPELLLRGAVGRALSRADLNDLRYGESWSGQAGRLTLGLGNPALKPQFATNYDLSLEYYLSKVSYVSVAGFRKDLSDLFQSRTTQVTLPLAPERVFVTQTVNLARGRVDGVEVAAQYTLDDRFGWLSGLGASANYTHVDARTRDAAGACGFTGISPDSYNASGFYDNGRLELRASYNWRSRWTMACDWNGPGVDQVHAAYGQVDLALRYDFNPALQLFADVTNLADADNLIYGGVESRFIERGISYRRVNAGARLRF</sequence>
<evidence type="ECO:0000259" key="12">
    <source>
        <dbReference type="Pfam" id="PF07715"/>
    </source>
</evidence>
<accession>A0ABS7BP64</accession>
<dbReference type="Proteomes" id="UP000759103">
    <property type="component" value="Unassembled WGS sequence"/>
</dbReference>
<reference evidence="13 14" key="1">
    <citation type="submission" date="2021-07" db="EMBL/GenBank/DDBJ databases">
        <title>Sphingomonas sp.</title>
        <authorList>
            <person name="Feng G."/>
            <person name="Li J."/>
            <person name="Pan M."/>
        </authorList>
    </citation>
    <scope>NUCLEOTIDE SEQUENCE [LARGE SCALE GENOMIC DNA]</scope>
    <source>
        <strain evidence="13 14">RRHST34</strain>
    </source>
</reference>
<keyword evidence="2 8" id="KW-0813">Transport</keyword>
<dbReference type="NCBIfam" id="TIGR01782">
    <property type="entry name" value="TonB-Xanth-Caul"/>
    <property type="match status" value="1"/>
</dbReference>
<evidence type="ECO:0000313" key="13">
    <source>
        <dbReference type="EMBL" id="MBW6531403.1"/>
    </source>
</evidence>
<keyword evidence="3 8" id="KW-1134">Transmembrane beta strand</keyword>
<keyword evidence="5 9" id="KW-0798">TonB box</keyword>
<comment type="similarity">
    <text evidence="8 9">Belongs to the TonB-dependent receptor family.</text>
</comment>
<dbReference type="InterPro" id="IPR039426">
    <property type="entry name" value="TonB-dep_rcpt-like"/>
</dbReference>